<keyword evidence="9" id="KW-1185">Reference proteome</keyword>
<dbReference type="Gene3D" id="4.10.240.10">
    <property type="entry name" value="Zn(2)-C6 fungal-type DNA-binding domain"/>
    <property type="match status" value="1"/>
</dbReference>
<keyword evidence="3" id="KW-0238">DNA-binding</keyword>
<dbReference type="CDD" id="cd00067">
    <property type="entry name" value="GAL4"/>
    <property type="match status" value="1"/>
</dbReference>
<name>A0AAN6LT29_9PLEO</name>
<keyword evidence="1" id="KW-0479">Metal-binding</keyword>
<evidence type="ECO:0000256" key="1">
    <source>
        <dbReference type="ARBA" id="ARBA00022723"/>
    </source>
</evidence>
<feature type="compositionally biased region" description="Basic and acidic residues" evidence="6">
    <location>
        <begin position="57"/>
        <end position="69"/>
    </location>
</feature>
<dbReference type="InterPro" id="IPR036864">
    <property type="entry name" value="Zn2-C6_fun-type_DNA-bd_sf"/>
</dbReference>
<feature type="domain" description="Zn(2)-C6 fungal-type" evidence="7">
    <location>
        <begin position="19"/>
        <end position="49"/>
    </location>
</feature>
<feature type="region of interest" description="Disordered" evidence="6">
    <location>
        <begin position="411"/>
        <end position="442"/>
    </location>
</feature>
<dbReference type="GO" id="GO:0000981">
    <property type="term" value="F:DNA-binding transcription factor activity, RNA polymerase II-specific"/>
    <property type="evidence" value="ECO:0007669"/>
    <property type="project" value="InterPro"/>
</dbReference>
<evidence type="ECO:0000256" key="2">
    <source>
        <dbReference type="ARBA" id="ARBA00023015"/>
    </source>
</evidence>
<evidence type="ECO:0000256" key="3">
    <source>
        <dbReference type="ARBA" id="ARBA00023125"/>
    </source>
</evidence>
<comment type="caution">
    <text evidence="8">The sequence shown here is derived from an EMBL/GenBank/DDBJ whole genome shotgun (WGS) entry which is preliminary data.</text>
</comment>
<feature type="compositionally biased region" description="Low complexity" evidence="6">
    <location>
        <begin position="78"/>
        <end position="105"/>
    </location>
</feature>
<evidence type="ECO:0000256" key="4">
    <source>
        <dbReference type="ARBA" id="ARBA00023163"/>
    </source>
</evidence>
<evidence type="ECO:0000256" key="6">
    <source>
        <dbReference type="SAM" id="MobiDB-lite"/>
    </source>
</evidence>
<keyword evidence="4" id="KW-0804">Transcription</keyword>
<evidence type="ECO:0000259" key="7">
    <source>
        <dbReference type="PROSITE" id="PS50048"/>
    </source>
</evidence>
<keyword evidence="5" id="KW-0539">Nucleus</keyword>
<feature type="region of interest" description="Disordered" evidence="6">
    <location>
        <begin position="51"/>
        <end position="108"/>
    </location>
</feature>
<protein>
    <recommendedName>
        <fullName evidence="7">Zn(2)-C6 fungal-type domain-containing protein</fullName>
    </recommendedName>
</protein>
<evidence type="ECO:0000313" key="8">
    <source>
        <dbReference type="EMBL" id="KAK3201745.1"/>
    </source>
</evidence>
<dbReference type="PANTHER" id="PTHR31069:SF31">
    <property type="entry name" value="MONODICTYPHENONE CLUSTER TRANSCRIPTION FACTOR-RELATED"/>
    <property type="match status" value="1"/>
</dbReference>
<dbReference type="PROSITE" id="PS50048">
    <property type="entry name" value="ZN2_CY6_FUNGAL_2"/>
    <property type="match status" value="1"/>
</dbReference>
<dbReference type="GO" id="GO:0003677">
    <property type="term" value="F:DNA binding"/>
    <property type="evidence" value="ECO:0007669"/>
    <property type="project" value="UniProtKB-KW"/>
</dbReference>
<dbReference type="SUPFAM" id="SSF57701">
    <property type="entry name" value="Zn2/Cys6 DNA-binding domain"/>
    <property type="match status" value="1"/>
</dbReference>
<reference evidence="8 9" key="1">
    <citation type="submission" date="2021-02" db="EMBL/GenBank/DDBJ databases">
        <title>Genome assembly of Pseudopithomyces chartarum.</title>
        <authorList>
            <person name="Jauregui R."/>
            <person name="Singh J."/>
            <person name="Voisey C."/>
        </authorList>
    </citation>
    <scope>NUCLEOTIDE SEQUENCE [LARGE SCALE GENOMIC DNA]</scope>
    <source>
        <strain evidence="8 9">AGR01</strain>
    </source>
</reference>
<evidence type="ECO:0000256" key="5">
    <source>
        <dbReference type="ARBA" id="ARBA00023242"/>
    </source>
</evidence>
<dbReference type="AlphaFoldDB" id="A0AAN6LT29"/>
<feature type="region of interest" description="Disordered" evidence="6">
    <location>
        <begin position="127"/>
        <end position="168"/>
    </location>
</feature>
<evidence type="ECO:0000313" key="9">
    <source>
        <dbReference type="Proteomes" id="UP001280581"/>
    </source>
</evidence>
<dbReference type="InterPro" id="IPR001138">
    <property type="entry name" value="Zn2Cys6_DnaBD"/>
</dbReference>
<dbReference type="EMBL" id="WVTA01000015">
    <property type="protein sequence ID" value="KAK3201745.1"/>
    <property type="molecule type" value="Genomic_DNA"/>
</dbReference>
<dbReference type="PANTHER" id="PTHR31069">
    <property type="entry name" value="OLEATE-ACTIVATED TRANSCRIPTION FACTOR 1-RELATED"/>
    <property type="match status" value="1"/>
</dbReference>
<proteinExistence type="predicted"/>
<dbReference type="PRINTS" id="PR00755">
    <property type="entry name" value="AFLATOXINBRP"/>
</dbReference>
<dbReference type="SMART" id="SM00066">
    <property type="entry name" value="GAL4"/>
    <property type="match status" value="1"/>
</dbReference>
<organism evidence="8 9">
    <name type="scientific">Pseudopithomyces chartarum</name>
    <dbReference type="NCBI Taxonomy" id="1892770"/>
    <lineage>
        <taxon>Eukaryota</taxon>
        <taxon>Fungi</taxon>
        <taxon>Dikarya</taxon>
        <taxon>Ascomycota</taxon>
        <taxon>Pezizomycotina</taxon>
        <taxon>Dothideomycetes</taxon>
        <taxon>Pleosporomycetidae</taxon>
        <taxon>Pleosporales</taxon>
        <taxon>Massarineae</taxon>
        <taxon>Didymosphaeriaceae</taxon>
        <taxon>Pseudopithomyces</taxon>
    </lineage>
</organism>
<dbReference type="Proteomes" id="UP001280581">
    <property type="component" value="Unassembled WGS sequence"/>
</dbReference>
<dbReference type="InterPro" id="IPR050675">
    <property type="entry name" value="OAF3"/>
</dbReference>
<keyword evidence="2" id="KW-0805">Transcription regulation</keyword>
<dbReference type="GO" id="GO:0008270">
    <property type="term" value="F:zinc ion binding"/>
    <property type="evidence" value="ECO:0007669"/>
    <property type="project" value="InterPro"/>
</dbReference>
<gene>
    <name evidence="8" type="ORF">GRF29_164g521228</name>
</gene>
<sequence>MAARAAGTGTGRGPKYRTSCDNCQAMKIKCGQEKPSCQRCANQRLECVYSLSRRMGRPREKKTAPDENAHQSLPGTPPGADGSASGPPTPLASTSSSAPLGTTTPHDATFAANLTTGQPEVAQDWLLSPPEADGDANANVDAGHDEDATAKPSRSTDIPDPQPRTDSLDCLTMYPTTNINGVAGLSDLPYFLDDTIPLYDGQSTALRPSAGLFDLQELPYTSLPNFIDTSPWTPVPLQKPSNAPAPPCASSELSSPDNMTLVTQTLLADVGLAATVPPISTTIHGQPSLCIAPETDSWSTSGHPTGEQPMTSLANPNISTDGTCTCTASVLKTIESLRDIKRRSSKIPLDAILAMESDSKTCISRLLACASCRADSSTHLMGLMCIRMVLDLVHKAVRDEFLPRRSSSNRNLATACSSSSSSSRTKSQNHEEQKQHRLSLPLLRLRSLHHNMP</sequence>
<accession>A0AAN6LT29</accession>
<dbReference type="Pfam" id="PF00172">
    <property type="entry name" value="Zn_clus"/>
    <property type="match status" value="1"/>
</dbReference>